<reference evidence="4 5" key="1">
    <citation type="submission" date="2020-03" db="EMBL/GenBank/DDBJ databases">
        <authorList>
            <person name="Wang L."/>
            <person name="He N."/>
            <person name="Li Y."/>
            <person name="Fang Y."/>
            <person name="Zhang F."/>
        </authorList>
    </citation>
    <scope>NUCLEOTIDE SEQUENCE [LARGE SCALE GENOMIC DNA]</scope>
    <source>
        <strain evidence="5">hsmgli-8</strain>
    </source>
</reference>
<dbReference type="InterPro" id="IPR000014">
    <property type="entry name" value="PAS"/>
</dbReference>
<dbReference type="Gene3D" id="3.30.70.270">
    <property type="match status" value="1"/>
</dbReference>
<dbReference type="Pfam" id="PF01590">
    <property type="entry name" value="GAF"/>
    <property type="match status" value="1"/>
</dbReference>
<dbReference type="Gene3D" id="3.30.450.20">
    <property type="entry name" value="PAS domain"/>
    <property type="match status" value="1"/>
</dbReference>
<dbReference type="InterPro" id="IPR000160">
    <property type="entry name" value="GGDEF_dom"/>
</dbReference>
<dbReference type="SMART" id="SM00267">
    <property type="entry name" value="GGDEF"/>
    <property type="match status" value="1"/>
</dbReference>
<dbReference type="InterPro" id="IPR013767">
    <property type="entry name" value="PAS_fold"/>
</dbReference>
<name>A0ABX0YI56_9PSED</name>
<dbReference type="CDD" id="cd01948">
    <property type="entry name" value="EAL"/>
    <property type="match status" value="1"/>
</dbReference>
<dbReference type="InterPro" id="IPR029787">
    <property type="entry name" value="Nucleotide_cyclase"/>
</dbReference>
<dbReference type="Gene3D" id="3.20.20.450">
    <property type="entry name" value="EAL domain"/>
    <property type="match status" value="1"/>
</dbReference>
<organism evidence="4 5">
    <name type="scientific">Pseudomonas quercus</name>
    <dbReference type="NCBI Taxonomy" id="2722792"/>
    <lineage>
        <taxon>Bacteria</taxon>
        <taxon>Pseudomonadati</taxon>
        <taxon>Pseudomonadota</taxon>
        <taxon>Gammaproteobacteria</taxon>
        <taxon>Pseudomonadales</taxon>
        <taxon>Pseudomonadaceae</taxon>
        <taxon>Pseudomonas</taxon>
    </lineage>
</organism>
<dbReference type="Pfam" id="PF00990">
    <property type="entry name" value="GGDEF"/>
    <property type="match status" value="1"/>
</dbReference>
<dbReference type="InterPro" id="IPR029016">
    <property type="entry name" value="GAF-like_dom_sf"/>
</dbReference>
<proteinExistence type="predicted"/>
<dbReference type="PANTHER" id="PTHR44757">
    <property type="entry name" value="DIGUANYLATE CYCLASE DGCP"/>
    <property type="match status" value="1"/>
</dbReference>
<dbReference type="InterPro" id="IPR003018">
    <property type="entry name" value="GAF"/>
</dbReference>
<dbReference type="PROSITE" id="PS50887">
    <property type="entry name" value="GGDEF"/>
    <property type="match status" value="1"/>
</dbReference>
<dbReference type="EMBL" id="JAAVJI010000016">
    <property type="protein sequence ID" value="NJP03120.1"/>
    <property type="molecule type" value="Genomic_DNA"/>
</dbReference>
<accession>A0ABX0YI56</accession>
<dbReference type="SMART" id="SM00091">
    <property type="entry name" value="PAS"/>
    <property type="match status" value="1"/>
</dbReference>
<dbReference type="CDD" id="cd01949">
    <property type="entry name" value="GGDEF"/>
    <property type="match status" value="1"/>
</dbReference>
<dbReference type="PANTHER" id="PTHR44757:SF2">
    <property type="entry name" value="BIOFILM ARCHITECTURE MAINTENANCE PROTEIN MBAA"/>
    <property type="match status" value="1"/>
</dbReference>
<dbReference type="Gene3D" id="3.30.450.40">
    <property type="match status" value="1"/>
</dbReference>
<dbReference type="CDD" id="cd00130">
    <property type="entry name" value="PAS"/>
    <property type="match status" value="1"/>
</dbReference>
<dbReference type="SUPFAM" id="SSF55785">
    <property type="entry name" value="PYP-like sensor domain (PAS domain)"/>
    <property type="match status" value="1"/>
</dbReference>
<evidence type="ECO:0000259" key="2">
    <source>
        <dbReference type="PROSITE" id="PS50883"/>
    </source>
</evidence>
<dbReference type="SMART" id="SM00065">
    <property type="entry name" value="GAF"/>
    <property type="match status" value="1"/>
</dbReference>
<dbReference type="SUPFAM" id="SSF55073">
    <property type="entry name" value="Nucleotide cyclase"/>
    <property type="match status" value="1"/>
</dbReference>
<dbReference type="InterPro" id="IPR001633">
    <property type="entry name" value="EAL_dom"/>
</dbReference>
<dbReference type="Pfam" id="PF00563">
    <property type="entry name" value="EAL"/>
    <property type="match status" value="1"/>
</dbReference>
<dbReference type="PROSITE" id="PS50112">
    <property type="entry name" value="PAS"/>
    <property type="match status" value="1"/>
</dbReference>
<evidence type="ECO:0000313" key="5">
    <source>
        <dbReference type="Proteomes" id="UP000746535"/>
    </source>
</evidence>
<dbReference type="PROSITE" id="PS50883">
    <property type="entry name" value="EAL"/>
    <property type="match status" value="1"/>
</dbReference>
<dbReference type="InterPro" id="IPR035965">
    <property type="entry name" value="PAS-like_dom_sf"/>
</dbReference>
<dbReference type="NCBIfam" id="TIGR00254">
    <property type="entry name" value="GGDEF"/>
    <property type="match status" value="1"/>
</dbReference>
<feature type="domain" description="EAL" evidence="2">
    <location>
        <begin position="468"/>
        <end position="721"/>
    </location>
</feature>
<dbReference type="Proteomes" id="UP000746535">
    <property type="component" value="Unassembled WGS sequence"/>
</dbReference>
<feature type="domain" description="GGDEF" evidence="3">
    <location>
        <begin position="326"/>
        <end position="459"/>
    </location>
</feature>
<protein>
    <submittedName>
        <fullName evidence="4">EAL domain-containing protein</fullName>
    </submittedName>
</protein>
<dbReference type="RefSeq" id="WP_168085694.1">
    <property type="nucleotide sequence ID" value="NZ_JAAVJI010000016.1"/>
</dbReference>
<keyword evidence="5" id="KW-1185">Reference proteome</keyword>
<dbReference type="SMART" id="SM00052">
    <property type="entry name" value="EAL"/>
    <property type="match status" value="1"/>
</dbReference>
<comment type="caution">
    <text evidence="4">The sequence shown here is derived from an EMBL/GenBank/DDBJ whole genome shotgun (WGS) entry which is preliminary data.</text>
</comment>
<dbReference type="NCBIfam" id="TIGR00229">
    <property type="entry name" value="sensory_box"/>
    <property type="match status" value="1"/>
</dbReference>
<sequence>MIKASYPLDEQFRLQALAEYNDLSLDDLPSLDHIVTLASKLFDVPMAFVSLVREDTQFFHAKIGMDVACTPRDISFCSHTVLKNELMVILDAAYDHRFHDNPLTLQGPRIRFYAGMPLRSPSGYPIGTLCLADHSPRNKFSERDISTLHQLARIAMDALEMHRLEIARRVGQRRFEGIANNSPDSILCTDQNGVITFWNPAAEALYGYGQAEIIGKNIEYLLPPQYRGVHAINLAKVAHGQSPKQAGKTIELETISAREEVILTELSLSMWFENGQVAFGAILRDIRERRYAEETLFRMAHTDTLTGLPNRAMLKSRLEESVSQGRPVMLLLIDLDNFKEVNDTSGHPAGDEILKHAASRLLACVRDTDLVSRLGGDEFAVLIHSVREDYMADQRADLVIEALQRPFSHDGQVFHLGGSVGMALFPSDAATTDELIGNADMALYQAKIDGKNRWHRFSPSLRQKSLEARTMRLELSVAAEEGQFEVYFQPQVLLRDGSITGAEALIRWNHPTQGVLPPEHFLATLENSRHAETVAYWVLRTACAQAVEWRKVVPSFRVAVNLFSKQLESSRLVTLICRILEQCGLPPEGLELEVTENICLHENRQIIENLKQLYDMGIGVAFDDYGTGFASLSVLKNFPLTKIKIDRSFVASMATSRTDAVIAKSIIQLGKGLGYAVIAEGIESASEAQQLMDKGCTEGQGYFFGHPATAAAFSRDYLARA</sequence>
<dbReference type="SUPFAM" id="SSF55781">
    <property type="entry name" value="GAF domain-like"/>
    <property type="match status" value="1"/>
</dbReference>
<evidence type="ECO:0000259" key="1">
    <source>
        <dbReference type="PROSITE" id="PS50112"/>
    </source>
</evidence>
<dbReference type="InterPro" id="IPR043128">
    <property type="entry name" value="Rev_trsase/Diguanyl_cyclase"/>
</dbReference>
<dbReference type="InterPro" id="IPR035919">
    <property type="entry name" value="EAL_sf"/>
</dbReference>
<evidence type="ECO:0000259" key="3">
    <source>
        <dbReference type="PROSITE" id="PS50887"/>
    </source>
</evidence>
<gene>
    <name evidence="4" type="ORF">HBH25_19950</name>
</gene>
<dbReference type="InterPro" id="IPR052155">
    <property type="entry name" value="Biofilm_reg_signaling"/>
</dbReference>
<dbReference type="SUPFAM" id="SSF141868">
    <property type="entry name" value="EAL domain-like"/>
    <property type="match status" value="1"/>
</dbReference>
<dbReference type="Pfam" id="PF00989">
    <property type="entry name" value="PAS"/>
    <property type="match status" value="1"/>
</dbReference>
<feature type="domain" description="PAS" evidence="1">
    <location>
        <begin position="171"/>
        <end position="241"/>
    </location>
</feature>
<evidence type="ECO:0000313" key="4">
    <source>
        <dbReference type="EMBL" id="NJP03120.1"/>
    </source>
</evidence>